<keyword evidence="9 20" id="KW-0347">Helicase</keyword>
<evidence type="ECO:0000256" key="13">
    <source>
        <dbReference type="ARBA" id="ARBA00023125"/>
    </source>
</evidence>
<dbReference type="InterPro" id="IPR010643">
    <property type="entry name" value="HBB"/>
</dbReference>
<evidence type="ECO:0000313" key="20">
    <source>
        <dbReference type="EMBL" id="KAE8692087.1"/>
    </source>
</evidence>
<dbReference type="InterPro" id="IPR006554">
    <property type="entry name" value="Helicase-like_DEXD_c2"/>
</dbReference>
<dbReference type="PROSITE" id="PS51193">
    <property type="entry name" value="HELICASE_ATP_BIND_2"/>
    <property type="match status" value="1"/>
</dbReference>
<keyword evidence="13" id="KW-0238">DNA-binding</keyword>
<comment type="subcellular location">
    <subcellularLocation>
        <location evidence="2">Nucleus</location>
    </subcellularLocation>
</comment>
<organism evidence="20 21">
    <name type="scientific">Hibiscus syriacus</name>
    <name type="common">Rose of Sharon</name>
    <dbReference type="NCBI Taxonomy" id="106335"/>
    <lineage>
        <taxon>Eukaryota</taxon>
        <taxon>Viridiplantae</taxon>
        <taxon>Streptophyta</taxon>
        <taxon>Embryophyta</taxon>
        <taxon>Tracheophyta</taxon>
        <taxon>Spermatophyta</taxon>
        <taxon>Magnoliopsida</taxon>
        <taxon>eudicotyledons</taxon>
        <taxon>Gunneridae</taxon>
        <taxon>Pentapetalae</taxon>
        <taxon>rosids</taxon>
        <taxon>malvids</taxon>
        <taxon>Malvales</taxon>
        <taxon>Malvaceae</taxon>
        <taxon>Malvoideae</taxon>
        <taxon>Hibiscus</taxon>
    </lineage>
</organism>
<dbReference type="AlphaFoldDB" id="A0A6A2ZKS6"/>
<evidence type="ECO:0000256" key="11">
    <source>
        <dbReference type="ARBA" id="ARBA00023004"/>
    </source>
</evidence>
<keyword evidence="5" id="KW-0479">Metal-binding</keyword>
<evidence type="ECO:0000256" key="5">
    <source>
        <dbReference type="ARBA" id="ARBA00022723"/>
    </source>
</evidence>
<evidence type="ECO:0000256" key="9">
    <source>
        <dbReference type="ARBA" id="ARBA00022806"/>
    </source>
</evidence>
<evidence type="ECO:0000256" key="12">
    <source>
        <dbReference type="ARBA" id="ARBA00023014"/>
    </source>
</evidence>
<keyword evidence="6" id="KW-0547">Nucleotide-binding</keyword>
<dbReference type="GO" id="GO:0005634">
    <property type="term" value="C:nucleus"/>
    <property type="evidence" value="ECO:0007669"/>
    <property type="project" value="UniProtKB-SubCell"/>
</dbReference>
<comment type="catalytic activity">
    <reaction evidence="18">
        <text>ATP + H2O = ADP + phosphate + H(+)</text>
        <dbReference type="Rhea" id="RHEA:13065"/>
        <dbReference type="ChEBI" id="CHEBI:15377"/>
        <dbReference type="ChEBI" id="CHEBI:15378"/>
        <dbReference type="ChEBI" id="CHEBI:30616"/>
        <dbReference type="ChEBI" id="CHEBI:43474"/>
        <dbReference type="ChEBI" id="CHEBI:456216"/>
        <dbReference type="EC" id="5.6.2.3"/>
    </reaction>
</comment>
<keyword evidence="10" id="KW-0067">ATP-binding</keyword>
<keyword evidence="21" id="KW-1185">Reference proteome</keyword>
<evidence type="ECO:0000256" key="2">
    <source>
        <dbReference type="ARBA" id="ARBA00004123"/>
    </source>
</evidence>
<dbReference type="InterPro" id="IPR010614">
    <property type="entry name" value="RAD3-like_helicase_DEAD"/>
</dbReference>
<evidence type="ECO:0000256" key="15">
    <source>
        <dbReference type="ARBA" id="ARBA00023235"/>
    </source>
</evidence>
<dbReference type="PROSITE" id="PS00690">
    <property type="entry name" value="DEAH_ATP_HELICASE"/>
    <property type="match status" value="1"/>
</dbReference>
<dbReference type="NCBIfam" id="TIGR00604">
    <property type="entry name" value="rad3"/>
    <property type="match status" value="1"/>
</dbReference>
<evidence type="ECO:0000256" key="10">
    <source>
        <dbReference type="ARBA" id="ARBA00022840"/>
    </source>
</evidence>
<dbReference type="GO" id="GO:0005524">
    <property type="term" value="F:ATP binding"/>
    <property type="evidence" value="ECO:0007669"/>
    <property type="project" value="UniProtKB-KW"/>
</dbReference>
<evidence type="ECO:0000256" key="4">
    <source>
        <dbReference type="ARBA" id="ARBA00022485"/>
    </source>
</evidence>
<dbReference type="GO" id="GO:0006289">
    <property type="term" value="P:nucleotide-excision repair"/>
    <property type="evidence" value="ECO:0007669"/>
    <property type="project" value="InterPro"/>
</dbReference>
<evidence type="ECO:0000256" key="18">
    <source>
        <dbReference type="ARBA" id="ARBA00048954"/>
    </source>
</evidence>
<dbReference type="InterPro" id="IPR045028">
    <property type="entry name" value="DinG/Rad3-like"/>
</dbReference>
<evidence type="ECO:0000256" key="16">
    <source>
        <dbReference type="ARBA" id="ARBA00023242"/>
    </source>
</evidence>
<proteinExistence type="inferred from homology"/>
<accession>A0A6A2ZKS6</accession>
<evidence type="ECO:0000313" key="21">
    <source>
        <dbReference type="Proteomes" id="UP000436088"/>
    </source>
</evidence>
<keyword evidence="4" id="KW-0004">4Fe-4S</keyword>
<evidence type="ECO:0000259" key="19">
    <source>
        <dbReference type="PROSITE" id="PS51193"/>
    </source>
</evidence>
<dbReference type="GO" id="GO:0046872">
    <property type="term" value="F:metal ion binding"/>
    <property type="evidence" value="ECO:0007669"/>
    <property type="project" value="UniProtKB-KW"/>
</dbReference>
<keyword evidence="16" id="KW-0539">Nucleus</keyword>
<reference evidence="20" key="1">
    <citation type="submission" date="2019-09" db="EMBL/GenBank/DDBJ databases">
        <title>Draft genome information of white flower Hibiscus syriacus.</title>
        <authorList>
            <person name="Kim Y.-M."/>
        </authorList>
    </citation>
    <scope>NUCLEOTIDE SEQUENCE [LARGE SCALE GENOMIC DNA]</scope>
    <source>
        <strain evidence="20">YM2019G1</strain>
    </source>
</reference>
<dbReference type="InterPro" id="IPR013020">
    <property type="entry name" value="Rad3/Chl1-like"/>
</dbReference>
<dbReference type="GO" id="GO:0051539">
    <property type="term" value="F:4 iron, 4 sulfur cluster binding"/>
    <property type="evidence" value="ECO:0007669"/>
    <property type="project" value="UniProtKB-KW"/>
</dbReference>
<evidence type="ECO:0000256" key="7">
    <source>
        <dbReference type="ARBA" id="ARBA00022763"/>
    </source>
</evidence>
<dbReference type="InterPro" id="IPR001945">
    <property type="entry name" value="RAD3/XPD"/>
</dbReference>
<keyword evidence="12" id="KW-0411">Iron-sulfur</keyword>
<feature type="domain" description="Helicase ATP-binding" evidence="19">
    <location>
        <begin position="7"/>
        <end position="285"/>
    </location>
</feature>
<dbReference type="Pfam" id="PF06733">
    <property type="entry name" value="DEAD_2"/>
    <property type="match status" value="1"/>
</dbReference>
<comment type="similarity">
    <text evidence="3">Belongs to the helicase family. RAD3/XPD subfamily.</text>
</comment>
<dbReference type="InterPro" id="IPR027417">
    <property type="entry name" value="P-loop_NTPase"/>
</dbReference>
<protein>
    <recommendedName>
        <fullName evidence="17">DNA 5'-3' helicase</fullName>
        <ecNumber evidence="17">5.6.2.3</ecNumber>
    </recommendedName>
</protein>
<comment type="cofactor">
    <cofactor evidence="1">
        <name>[4Fe-4S] cluster</name>
        <dbReference type="ChEBI" id="CHEBI:49883"/>
    </cofactor>
</comment>
<dbReference type="EC" id="5.6.2.3" evidence="17"/>
<gene>
    <name evidence="20" type="ORF">F3Y22_tig00110860pilonHSYRG00076</name>
</gene>
<keyword evidence="11" id="KW-0408">Iron</keyword>
<dbReference type="Proteomes" id="UP000436088">
    <property type="component" value="Unassembled WGS sequence"/>
</dbReference>
<evidence type="ECO:0000256" key="8">
    <source>
        <dbReference type="ARBA" id="ARBA00022801"/>
    </source>
</evidence>
<sequence length="664" mass="75323">MKFQIEDVTVYFPYDYIYPEQYAYMIELKRALDSKGHCLLEMPTGTGKTIALLSLITSYSLSKPQSSIKLIYCTRTVHEMEKTLAELKLLHNYQIKHLGPQARILAVGLSSRKNLCVNPTVLAAENRDSVDAGCRKLTASWVRAMAAENPNVPTCQFFENYERAASSAVLPPGVYTLQDLRVFGKEKGWCPYFLARHMVQFANVVVYSYQYLLDPKVAGIISKEMQKESVVVFDEAHNIDNVCIEALSVSVRRQTLEGATRNLNRISQEIDRFKATDASRLRAEYNRLVEGLALRQNLPITDNWLSNPALPDDILKEAVPGNIRRAEHFLHVLRRLVQYLRGRLDTENVEKESPVSFVASLNSHAGIDQKTLKFCYDRLHSLMLTLEITDTDEFLHIQTICDFATLVGTYGRGFSIIIEPFDERMPHIPDPILQLSCHDASLAIKPVFDQFQSVVITSGTLSPIDYDQLPVSTKFDMRSDPGVVRNYGKLLLEMVSFVPDGIVCFFVSYSYMDGIINTWNDSGILKEIMQHKLVFIETQDVVETTLALDNYRRACDCGRGAVFFSVARGKVAEVILDSFQNIAGKVGVLRDTFQIKEGDFLTFDALRQAAQSVGRVIRSKADYGMMIFADKRYSRHDKCSKLPSWILSHLREVNLNLSMTWLYI</sequence>
<evidence type="ECO:0000256" key="14">
    <source>
        <dbReference type="ARBA" id="ARBA00023204"/>
    </source>
</evidence>
<evidence type="ECO:0000256" key="3">
    <source>
        <dbReference type="ARBA" id="ARBA00009146"/>
    </source>
</evidence>
<dbReference type="SMART" id="SM00488">
    <property type="entry name" value="DEXDc2"/>
    <property type="match status" value="1"/>
</dbReference>
<keyword evidence="8" id="KW-0378">Hydrolase</keyword>
<evidence type="ECO:0000256" key="6">
    <source>
        <dbReference type="ARBA" id="ARBA00022741"/>
    </source>
</evidence>
<dbReference type="GO" id="GO:0043139">
    <property type="term" value="F:5'-3' DNA helicase activity"/>
    <property type="evidence" value="ECO:0007669"/>
    <property type="project" value="UniProtKB-EC"/>
</dbReference>
<evidence type="ECO:0000256" key="1">
    <source>
        <dbReference type="ARBA" id="ARBA00001966"/>
    </source>
</evidence>
<dbReference type="FunFam" id="3.40.50.300:FF:000135">
    <property type="entry name" value="DNA repair helicase RAD3, putative"/>
    <property type="match status" value="1"/>
</dbReference>
<dbReference type="GO" id="GO:0045951">
    <property type="term" value="P:positive regulation of mitotic recombination"/>
    <property type="evidence" value="ECO:0007669"/>
    <property type="project" value="TreeGrafter"/>
</dbReference>
<dbReference type="Pfam" id="PF06777">
    <property type="entry name" value="HBB"/>
    <property type="match status" value="1"/>
</dbReference>
<name>A0A6A2ZKS6_HIBSY</name>
<dbReference type="InterPro" id="IPR002464">
    <property type="entry name" value="DNA/RNA_helicase_DEAH_CS"/>
</dbReference>
<dbReference type="InterPro" id="IPR014013">
    <property type="entry name" value="Helic_SF1/SF2_ATP-bd_DinG/Rad3"/>
</dbReference>
<comment type="caution">
    <text evidence="20">The sequence shown here is derived from an EMBL/GenBank/DDBJ whole genome shotgun (WGS) entry which is preliminary data.</text>
</comment>
<dbReference type="SMART" id="SM00491">
    <property type="entry name" value="HELICc2"/>
    <property type="match status" value="1"/>
</dbReference>
<dbReference type="FunFam" id="3.40.50.300:FF:000381">
    <property type="entry name" value="TFIIH basal transcription factor complex helicase subunit"/>
    <property type="match status" value="1"/>
</dbReference>
<dbReference type="FunFam" id="3.40.50.300:FF:000128">
    <property type="entry name" value="Putative DNA repair helicase RAD3"/>
    <property type="match status" value="1"/>
</dbReference>
<dbReference type="GO" id="GO:0003684">
    <property type="term" value="F:damaged DNA binding"/>
    <property type="evidence" value="ECO:0007669"/>
    <property type="project" value="TreeGrafter"/>
</dbReference>
<dbReference type="PRINTS" id="PR00852">
    <property type="entry name" value="XRODRMPGMNTD"/>
</dbReference>
<dbReference type="GO" id="GO:0016818">
    <property type="term" value="F:hydrolase activity, acting on acid anhydrides, in phosphorus-containing anhydrides"/>
    <property type="evidence" value="ECO:0007669"/>
    <property type="project" value="InterPro"/>
</dbReference>
<dbReference type="PANTHER" id="PTHR11472:SF1">
    <property type="entry name" value="GENERAL TRANSCRIPTION AND DNA REPAIR FACTOR IIH HELICASE SUBUNIT XPD"/>
    <property type="match status" value="1"/>
</dbReference>
<dbReference type="InterPro" id="IPR006555">
    <property type="entry name" value="ATP-dep_Helicase_C"/>
</dbReference>
<dbReference type="SUPFAM" id="SSF52540">
    <property type="entry name" value="P-loop containing nucleoside triphosphate hydrolases"/>
    <property type="match status" value="2"/>
</dbReference>
<dbReference type="EMBL" id="VEPZ02001140">
    <property type="protein sequence ID" value="KAE8692087.1"/>
    <property type="molecule type" value="Genomic_DNA"/>
</dbReference>
<dbReference type="PANTHER" id="PTHR11472">
    <property type="entry name" value="DNA REPAIR DEAD HELICASE RAD3/XP-D SUBFAMILY MEMBER"/>
    <property type="match status" value="1"/>
</dbReference>
<keyword evidence="14" id="KW-0234">DNA repair</keyword>
<evidence type="ECO:0000256" key="17">
    <source>
        <dbReference type="ARBA" id="ARBA00044969"/>
    </source>
</evidence>
<dbReference type="GO" id="GO:0006366">
    <property type="term" value="P:transcription by RNA polymerase II"/>
    <property type="evidence" value="ECO:0007669"/>
    <property type="project" value="TreeGrafter"/>
</dbReference>
<keyword evidence="15" id="KW-0413">Isomerase</keyword>
<keyword evidence="7" id="KW-0227">DNA damage</keyword>
<dbReference type="Gene3D" id="3.40.50.300">
    <property type="entry name" value="P-loop containing nucleotide triphosphate hydrolases"/>
    <property type="match status" value="3"/>
</dbReference>
<dbReference type="Pfam" id="PF13307">
    <property type="entry name" value="Helicase_C_2"/>
    <property type="match status" value="2"/>
</dbReference>